<evidence type="ECO:0000313" key="5">
    <source>
        <dbReference type="Proteomes" id="UP001501352"/>
    </source>
</evidence>
<comment type="pathway">
    <text evidence="1">Cofactor biosynthesis; thiamine diphosphate biosynthesis.</text>
</comment>
<evidence type="ECO:0000313" key="4">
    <source>
        <dbReference type="EMBL" id="GAA0614940.1"/>
    </source>
</evidence>
<reference evidence="4 5" key="1">
    <citation type="journal article" date="2019" name="Int. J. Syst. Evol. Microbiol.">
        <title>The Global Catalogue of Microorganisms (GCM) 10K type strain sequencing project: providing services to taxonomists for standard genome sequencing and annotation.</title>
        <authorList>
            <consortium name="The Broad Institute Genomics Platform"/>
            <consortium name="The Broad Institute Genome Sequencing Center for Infectious Disease"/>
            <person name="Wu L."/>
            <person name="Ma J."/>
        </authorList>
    </citation>
    <scope>NUCLEOTIDE SEQUENCE [LARGE SCALE GENOMIC DNA]</scope>
    <source>
        <strain evidence="4 5">JCM 12928</strain>
    </source>
</reference>
<dbReference type="CDD" id="cd00564">
    <property type="entry name" value="TMP_TenI"/>
    <property type="match status" value="1"/>
</dbReference>
<comment type="caution">
    <text evidence="4">The sequence shown here is derived from an EMBL/GenBank/DDBJ whole genome shotgun (WGS) entry which is preliminary data.</text>
</comment>
<dbReference type="EMBL" id="BAAAGA010000001">
    <property type="protein sequence ID" value="GAA0614940.1"/>
    <property type="molecule type" value="Genomic_DNA"/>
</dbReference>
<protein>
    <submittedName>
        <fullName evidence="4">Thiamine phosphate synthase</fullName>
    </submittedName>
</protein>
<feature type="domain" description="Thiamine phosphate synthase/TenI" evidence="3">
    <location>
        <begin position="60"/>
        <end position="205"/>
    </location>
</feature>
<evidence type="ECO:0000256" key="2">
    <source>
        <dbReference type="ARBA" id="ARBA00022977"/>
    </source>
</evidence>
<dbReference type="RefSeq" id="WP_343790560.1">
    <property type="nucleotide sequence ID" value="NZ_BAAAGA010000001.1"/>
</dbReference>
<sequence length="212" mass="21567">MRPDAEILWEVASGLARAAVEVSRPPLPLPPLLFFTDPERTPRPWETAAALPTGSGVVFRHFAASDAIETADRLRQVTSQNEIRLLIGLDIALAKAVGADGVHLPERALGQAGALRAAQPDWLVTGAVHSAQALSGASSLHAAILSPVFPAGGASATRPALGGGRLAELVRLSPCPVYALGGIHAGNAHELAGSGVVGLAGVEAIQAAFGPA</sequence>
<accession>A0ABN1GNT6</accession>
<evidence type="ECO:0000256" key="1">
    <source>
        <dbReference type="ARBA" id="ARBA00004948"/>
    </source>
</evidence>
<dbReference type="Pfam" id="PF02581">
    <property type="entry name" value="TMP-TENI"/>
    <property type="match status" value="1"/>
</dbReference>
<dbReference type="InterPro" id="IPR022998">
    <property type="entry name" value="ThiamineP_synth_TenI"/>
</dbReference>
<name>A0ABN1GNT6_9CAUL</name>
<evidence type="ECO:0000259" key="3">
    <source>
        <dbReference type="Pfam" id="PF02581"/>
    </source>
</evidence>
<dbReference type="Proteomes" id="UP001501352">
    <property type="component" value="Unassembled WGS sequence"/>
</dbReference>
<organism evidence="4 5">
    <name type="scientific">Brevundimonas kwangchunensis</name>
    <dbReference type="NCBI Taxonomy" id="322163"/>
    <lineage>
        <taxon>Bacteria</taxon>
        <taxon>Pseudomonadati</taxon>
        <taxon>Pseudomonadota</taxon>
        <taxon>Alphaproteobacteria</taxon>
        <taxon>Caulobacterales</taxon>
        <taxon>Caulobacteraceae</taxon>
        <taxon>Brevundimonas</taxon>
    </lineage>
</organism>
<dbReference type="SUPFAM" id="SSF51391">
    <property type="entry name" value="Thiamin phosphate synthase"/>
    <property type="match status" value="1"/>
</dbReference>
<dbReference type="InterPro" id="IPR036206">
    <property type="entry name" value="ThiamineP_synth_sf"/>
</dbReference>
<keyword evidence="2" id="KW-0784">Thiamine biosynthesis</keyword>
<dbReference type="PANTHER" id="PTHR20857:SF15">
    <property type="entry name" value="THIAMINE-PHOSPHATE SYNTHASE"/>
    <property type="match status" value="1"/>
</dbReference>
<dbReference type="PANTHER" id="PTHR20857">
    <property type="entry name" value="THIAMINE-PHOSPHATE PYROPHOSPHORYLASE"/>
    <property type="match status" value="1"/>
</dbReference>
<dbReference type="Gene3D" id="3.20.20.70">
    <property type="entry name" value="Aldolase class I"/>
    <property type="match status" value="1"/>
</dbReference>
<proteinExistence type="predicted"/>
<dbReference type="InterPro" id="IPR013785">
    <property type="entry name" value="Aldolase_TIM"/>
</dbReference>
<keyword evidence="5" id="KW-1185">Reference proteome</keyword>
<gene>
    <name evidence="4" type="ORF">GCM10009422_07430</name>
</gene>